<name>A0A7J5Y6G4_DISMA</name>
<feature type="compositionally biased region" description="Basic and acidic residues" evidence="6">
    <location>
        <begin position="9"/>
        <end position="32"/>
    </location>
</feature>
<sequence length="554" mass="63929">MQGLTAELDGLRQKHQELSEEHSLLLRQKEHLSAGLGRGRKTERLTQDRLDLQRQAEKDHKSLSLRLRALERDLEEKETQDLETEQHHKTHTEDLNQRVQALEKQLKHDRQFIEEQAVEREHERDEFQQEIRSLEAQLRQTASVDNKGHRVESLQAIIKDKTEDHDSLIAANQQAQRDLAERNEEIDKLAGRIRELEQALLNNAEGKRSIGQLEQELHRSKLREQELSQDKQALEQQQLSNRLQISALQSKVDETRHCYHDNQREPTQELSDALDLAQQSLRSKEQEVEAMVGQLETLQTGATDQSNADHVNELQEQIDALKEKNQEIDHLNAEIQRLEQELDNTGDNKALEAELEDLCSQVEHLQSEVMRVRQDKQEEVERLHEVISTLQAELATLGPNLHEVSDSQDGDSINPSPAPSPEPDNYTIREEARRGGANSLKQELSLISWRPAAEKEGLERLLLTQEEEYRGHGEEFGKRLTVEREKADKLQSVLTLKEAELDEVKSQKEGEAEERKLSEEVNDKVQNQEMSTLHDKNLHLNSLIAELQKKNRRG</sequence>
<evidence type="ECO:0000256" key="2">
    <source>
        <dbReference type="ARBA" id="ARBA00022490"/>
    </source>
</evidence>
<feature type="region of interest" description="Disordered" evidence="6">
    <location>
        <begin position="1"/>
        <end position="58"/>
    </location>
</feature>
<evidence type="ECO:0000256" key="4">
    <source>
        <dbReference type="ARBA" id="ARBA00023212"/>
    </source>
</evidence>
<gene>
    <name evidence="7" type="ORF">F7725_008199</name>
</gene>
<keyword evidence="4" id="KW-0206">Cytoskeleton</keyword>
<dbReference type="InterPro" id="IPR028745">
    <property type="entry name" value="AKAP9/Pericentrin"/>
</dbReference>
<dbReference type="PANTHER" id="PTHR44981">
    <property type="entry name" value="PERICENTRIN-LIKE PROTEIN, ISOFORM F"/>
    <property type="match status" value="1"/>
</dbReference>
<feature type="region of interest" description="Disordered" evidence="6">
    <location>
        <begin position="504"/>
        <end position="523"/>
    </location>
</feature>
<dbReference type="AlphaFoldDB" id="A0A7J5Y6G4"/>
<evidence type="ECO:0000313" key="8">
    <source>
        <dbReference type="Proteomes" id="UP000518266"/>
    </source>
</evidence>
<accession>A0A7J5Y6G4</accession>
<protein>
    <submittedName>
        <fullName evidence="7">Uncharacterized protein</fullName>
    </submittedName>
</protein>
<dbReference type="Proteomes" id="UP000518266">
    <property type="component" value="Unassembled WGS sequence"/>
</dbReference>
<feature type="region of interest" description="Disordered" evidence="6">
    <location>
        <begin position="401"/>
        <end position="426"/>
    </location>
</feature>
<feature type="coiled-coil region" evidence="5">
    <location>
        <begin position="267"/>
        <end position="393"/>
    </location>
</feature>
<proteinExistence type="predicted"/>
<dbReference type="Gene3D" id="1.10.287.1490">
    <property type="match status" value="1"/>
</dbReference>
<keyword evidence="3 5" id="KW-0175">Coiled coil</keyword>
<evidence type="ECO:0000313" key="7">
    <source>
        <dbReference type="EMBL" id="KAF3845036.1"/>
    </source>
</evidence>
<dbReference type="GO" id="GO:0060090">
    <property type="term" value="F:molecular adaptor activity"/>
    <property type="evidence" value="ECO:0007669"/>
    <property type="project" value="InterPro"/>
</dbReference>
<dbReference type="GO" id="GO:0007165">
    <property type="term" value="P:signal transduction"/>
    <property type="evidence" value="ECO:0007669"/>
    <property type="project" value="InterPro"/>
</dbReference>
<reference evidence="7 8" key="1">
    <citation type="submission" date="2020-03" db="EMBL/GenBank/DDBJ databases">
        <title>Dissostichus mawsoni Genome sequencing and assembly.</title>
        <authorList>
            <person name="Park H."/>
        </authorList>
    </citation>
    <scope>NUCLEOTIDE SEQUENCE [LARGE SCALE GENOMIC DNA]</scope>
    <source>
        <strain evidence="7">DM0001</strain>
        <tissue evidence="7">Muscle</tissue>
    </source>
</reference>
<keyword evidence="8" id="KW-1185">Reference proteome</keyword>
<dbReference type="OrthoDB" id="8964668at2759"/>
<evidence type="ECO:0000256" key="3">
    <source>
        <dbReference type="ARBA" id="ARBA00023054"/>
    </source>
</evidence>
<dbReference type="GO" id="GO:0005813">
    <property type="term" value="C:centrosome"/>
    <property type="evidence" value="ECO:0007669"/>
    <property type="project" value="UniProtKB-SubCell"/>
</dbReference>
<dbReference type="PANTHER" id="PTHR44981:SF3">
    <property type="entry name" value="PERICENTRIN"/>
    <property type="match status" value="1"/>
</dbReference>
<comment type="subcellular location">
    <subcellularLocation>
        <location evidence="1">Cytoplasm</location>
        <location evidence="1">Cytoskeleton</location>
        <location evidence="1">Microtubule organizing center</location>
        <location evidence="1">Centrosome</location>
    </subcellularLocation>
</comment>
<evidence type="ECO:0000256" key="5">
    <source>
        <dbReference type="SAM" id="Coils"/>
    </source>
</evidence>
<keyword evidence="2" id="KW-0963">Cytoplasm</keyword>
<dbReference type="EMBL" id="JAAKFY010000015">
    <property type="protein sequence ID" value="KAF3845036.1"/>
    <property type="molecule type" value="Genomic_DNA"/>
</dbReference>
<organism evidence="7 8">
    <name type="scientific">Dissostichus mawsoni</name>
    <name type="common">Antarctic cod</name>
    <dbReference type="NCBI Taxonomy" id="36200"/>
    <lineage>
        <taxon>Eukaryota</taxon>
        <taxon>Metazoa</taxon>
        <taxon>Chordata</taxon>
        <taxon>Craniata</taxon>
        <taxon>Vertebrata</taxon>
        <taxon>Euteleostomi</taxon>
        <taxon>Actinopterygii</taxon>
        <taxon>Neopterygii</taxon>
        <taxon>Teleostei</taxon>
        <taxon>Neoteleostei</taxon>
        <taxon>Acanthomorphata</taxon>
        <taxon>Eupercaria</taxon>
        <taxon>Perciformes</taxon>
        <taxon>Notothenioidei</taxon>
        <taxon>Nototheniidae</taxon>
        <taxon>Dissostichus</taxon>
    </lineage>
</organism>
<evidence type="ECO:0000256" key="6">
    <source>
        <dbReference type="SAM" id="MobiDB-lite"/>
    </source>
</evidence>
<feature type="compositionally biased region" description="Basic and acidic residues" evidence="6">
    <location>
        <begin position="40"/>
        <end position="58"/>
    </location>
</feature>
<evidence type="ECO:0000256" key="1">
    <source>
        <dbReference type="ARBA" id="ARBA00004300"/>
    </source>
</evidence>
<comment type="caution">
    <text evidence="7">The sequence shown here is derived from an EMBL/GenBank/DDBJ whole genome shotgun (WGS) entry which is preliminary data.</text>
</comment>